<dbReference type="NCBIfam" id="TIGR00287">
    <property type="entry name" value="cas1"/>
    <property type="match status" value="1"/>
</dbReference>
<dbReference type="Pfam" id="PF01867">
    <property type="entry name" value="Cas_Cas1"/>
    <property type="match status" value="1"/>
</dbReference>
<accession>A0A832W0D0</accession>
<evidence type="ECO:0000256" key="5">
    <source>
        <dbReference type="ARBA" id="ARBA00022842"/>
    </source>
</evidence>
<dbReference type="GO" id="GO:0004519">
    <property type="term" value="F:endonuclease activity"/>
    <property type="evidence" value="ECO:0007669"/>
    <property type="project" value="UniProtKB-UniRule"/>
</dbReference>
<evidence type="ECO:0000256" key="8">
    <source>
        <dbReference type="ARBA" id="ARBA00023211"/>
    </source>
</evidence>
<keyword evidence="4 9" id="KW-0378">Hydrolase</keyword>
<evidence type="ECO:0000256" key="2">
    <source>
        <dbReference type="ARBA" id="ARBA00022723"/>
    </source>
</evidence>
<dbReference type="PANTHER" id="PTHR34353">
    <property type="entry name" value="CRISPR-ASSOCIATED ENDONUCLEASE CAS1 1"/>
    <property type="match status" value="1"/>
</dbReference>
<evidence type="ECO:0000313" key="11">
    <source>
        <dbReference type="Proteomes" id="UP000600363"/>
    </source>
</evidence>
<comment type="caution">
    <text evidence="10">The sequence shown here is derived from an EMBL/GenBank/DDBJ whole genome shotgun (WGS) entry which is preliminary data.</text>
</comment>
<dbReference type="InterPro" id="IPR042211">
    <property type="entry name" value="CRISPR-assoc_Cas1_N"/>
</dbReference>
<evidence type="ECO:0000313" key="10">
    <source>
        <dbReference type="EMBL" id="HIH70055.1"/>
    </source>
</evidence>
<dbReference type="EMBL" id="DUIH01000018">
    <property type="protein sequence ID" value="HIH70055.1"/>
    <property type="molecule type" value="Genomic_DNA"/>
</dbReference>
<name>A0A832W0D0_9EURY</name>
<proteinExistence type="inferred from homology"/>
<dbReference type="Gene3D" id="1.20.120.920">
    <property type="entry name" value="CRISPR-associated endonuclease Cas1, C-terminal domain"/>
    <property type="match status" value="1"/>
</dbReference>
<feature type="binding site" evidence="9">
    <location>
        <position position="235"/>
    </location>
    <ligand>
        <name>Mn(2+)</name>
        <dbReference type="ChEBI" id="CHEBI:29035"/>
    </ligand>
</feature>
<dbReference type="Proteomes" id="UP000600363">
    <property type="component" value="Unassembled WGS sequence"/>
</dbReference>
<comment type="subunit">
    <text evidence="9">Homodimer, forms a heterotetramer with a Cas2 homodimer.</text>
</comment>
<protein>
    <recommendedName>
        <fullName evidence="9">CRISPR-associated endonuclease Cas1</fullName>
        <ecNumber evidence="9">3.1.-.-</ecNumber>
    </recommendedName>
</protein>
<comment type="cofactor">
    <cofactor evidence="9">
        <name>Mg(2+)</name>
        <dbReference type="ChEBI" id="CHEBI:18420"/>
    </cofactor>
    <cofactor evidence="9">
        <name>Mn(2+)</name>
        <dbReference type="ChEBI" id="CHEBI:29035"/>
    </cofactor>
</comment>
<sequence>MSFSIRMIERRLRNVVISAHGCSLRREGDMLRVVWVDGDEERVVRVSPHEVEQVIVAGEASVSTGAIRLLVENSTDLVFVSHRPSFFARVVRSDSNMITELWRRQIAMGLEERMAIAREILLCATYNKLRMLQSIAKNRDVDFHDEIEHITSRKEQLAVAESTEELMGAEGEVARVYFGALRRVIPSEMGFERREKHPPHDPVNSLLSYGYTVLHSRVEWALMLAGLNPYEGVLHVAYRNRPALSFDLMEEFRQPIVDRVVLTLIARGSVRVEDFDRGPEMCYMSENVKRMYLDALYTRMEQRYMYGGKRVELLDVIHGQARKLASAIRGDCEYRGFKWR</sequence>
<dbReference type="PANTHER" id="PTHR34353:SF2">
    <property type="entry name" value="CRISPR-ASSOCIATED ENDONUCLEASE CAS1 1"/>
    <property type="match status" value="1"/>
</dbReference>
<dbReference type="GO" id="GO:0043571">
    <property type="term" value="P:maintenance of CRISPR repeat elements"/>
    <property type="evidence" value="ECO:0007669"/>
    <property type="project" value="UniProtKB-UniRule"/>
</dbReference>
<keyword evidence="8 9" id="KW-0464">Manganese</keyword>
<dbReference type="Gene3D" id="3.100.10.20">
    <property type="entry name" value="CRISPR-associated endonuclease Cas1, N-terminal domain"/>
    <property type="match status" value="1"/>
</dbReference>
<reference evidence="10" key="1">
    <citation type="journal article" date="2020" name="bioRxiv">
        <title>A rank-normalized archaeal taxonomy based on genome phylogeny resolves widespread incomplete and uneven classifications.</title>
        <authorList>
            <person name="Rinke C."/>
            <person name="Chuvochina M."/>
            <person name="Mussig A.J."/>
            <person name="Chaumeil P.-A."/>
            <person name="Waite D.W."/>
            <person name="Whitman W.B."/>
            <person name="Parks D.H."/>
            <person name="Hugenholtz P."/>
        </authorList>
    </citation>
    <scope>NUCLEOTIDE SEQUENCE</scope>
    <source>
        <strain evidence="10">UBA12518</strain>
    </source>
</reference>
<keyword evidence="2 9" id="KW-0479">Metal-binding</keyword>
<keyword evidence="3 9" id="KW-0255">Endonuclease</keyword>
<evidence type="ECO:0000256" key="6">
    <source>
        <dbReference type="ARBA" id="ARBA00023118"/>
    </source>
</evidence>
<keyword evidence="5 9" id="KW-0460">Magnesium</keyword>
<feature type="binding site" evidence="9">
    <location>
        <position position="250"/>
    </location>
    <ligand>
        <name>Mn(2+)</name>
        <dbReference type="ChEBI" id="CHEBI:29035"/>
    </ligand>
</feature>
<feature type="binding site" evidence="9">
    <location>
        <position position="170"/>
    </location>
    <ligand>
        <name>Mn(2+)</name>
        <dbReference type="ChEBI" id="CHEBI:29035"/>
    </ligand>
</feature>
<dbReference type="GO" id="GO:0046872">
    <property type="term" value="F:metal ion binding"/>
    <property type="evidence" value="ECO:0007669"/>
    <property type="project" value="UniProtKB-UniRule"/>
</dbReference>
<comment type="function">
    <text evidence="9">CRISPR (clustered regularly interspaced short palindromic repeat), is an adaptive immune system that provides protection against mobile genetic elements (viruses, transposable elements and conjugative plasmids). CRISPR clusters contain spacers, sequences complementary to antecedent mobile elements, and target invading nucleic acids. CRISPR clusters are transcribed and processed into CRISPR RNA (crRNA). Acts as a dsDNA endonuclease. Involved in the integration of spacer DNA into the CRISPR cassette.</text>
</comment>
<evidence type="ECO:0000256" key="7">
    <source>
        <dbReference type="ARBA" id="ARBA00023125"/>
    </source>
</evidence>
<evidence type="ECO:0000256" key="4">
    <source>
        <dbReference type="ARBA" id="ARBA00022801"/>
    </source>
</evidence>
<dbReference type="GO" id="GO:0003677">
    <property type="term" value="F:DNA binding"/>
    <property type="evidence" value="ECO:0007669"/>
    <property type="project" value="UniProtKB-KW"/>
</dbReference>
<keyword evidence="7 9" id="KW-0238">DNA-binding</keyword>
<evidence type="ECO:0000256" key="1">
    <source>
        <dbReference type="ARBA" id="ARBA00022722"/>
    </source>
</evidence>
<comment type="similarity">
    <text evidence="9">Belongs to the CRISPR-associated endonuclease Cas1 family.</text>
</comment>
<dbReference type="GO" id="GO:0016787">
    <property type="term" value="F:hydrolase activity"/>
    <property type="evidence" value="ECO:0007669"/>
    <property type="project" value="UniProtKB-KW"/>
</dbReference>
<gene>
    <name evidence="9 10" type="primary">cas1</name>
    <name evidence="10" type="ORF">HA299_05540</name>
</gene>
<dbReference type="HAMAP" id="MF_01470">
    <property type="entry name" value="Cas1"/>
    <property type="match status" value="1"/>
</dbReference>
<dbReference type="CDD" id="cd09634">
    <property type="entry name" value="Cas1_I-II-III"/>
    <property type="match status" value="1"/>
</dbReference>
<evidence type="ECO:0000256" key="9">
    <source>
        <dbReference type="HAMAP-Rule" id="MF_01470"/>
    </source>
</evidence>
<dbReference type="InterPro" id="IPR050646">
    <property type="entry name" value="Cas1"/>
</dbReference>
<dbReference type="InterPro" id="IPR002729">
    <property type="entry name" value="CRISPR-assoc_Cas1"/>
</dbReference>
<dbReference type="InterPro" id="IPR042206">
    <property type="entry name" value="CRISPR-assoc_Cas1_C"/>
</dbReference>
<evidence type="ECO:0000256" key="3">
    <source>
        <dbReference type="ARBA" id="ARBA00022759"/>
    </source>
</evidence>
<dbReference type="GO" id="GO:0051607">
    <property type="term" value="P:defense response to virus"/>
    <property type="evidence" value="ECO:0007669"/>
    <property type="project" value="UniProtKB-UniRule"/>
</dbReference>
<dbReference type="EC" id="3.1.-.-" evidence="9"/>
<dbReference type="RefSeq" id="WP_157203038.1">
    <property type="nucleotide sequence ID" value="NZ_DUIH01000018.1"/>
</dbReference>
<keyword evidence="1 9" id="KW-0540">Nuclease</keyword>
<organism evidence="10 11">
    <name type="scientific">Methermicoccus shengliensis</name>
    <dbReference type="NCBI Taxonomy" id="660064"/>
    <lineage>
        <taxon>Archaea</taxon>
        <taxon>Methanobacteriati</taxon>
        <taxon>Methanobacteriota</taxon>
        <taxon>Stenosarchaea group</taxon>
        <taxon>Methanomicrobia</taxon>
        <taxon>Methanosarcinales</taxon>
        <taxon>Methermicoccaceae</taxon>
        <taxon>Methermicoccus</taxon>
    </lineage>
</organism>
<keyword evidence="6 9" id="KW-0051">Antiviral defense</keyword>
<dbReference type="AlphaFoldDB" id="A0A832W0D0"/>